<evidence type="ECO:0000313" key="4">
    <source>
        <dbReference type="Proteomes" id="UP000015102"/>
    </source>
</evidence>
<evidence type="ECO:0000259" key="2">
    <source>
        <dbReference type="PROSITE" id="PS50240"/>
    </source>
</evidence>
<dbReference type="GO" id="GO:0004252">
    <property type="term" value="F:serine-type endopeptidase activity"/>
    <property type="evidence" value="ECO:0007669"/>
    <property type="project" value="InterPro"/>
</dbReference>
<protein>
    <recommendedName>
        <fullName evidence="2">Peptidase S1 domain-containing protein</fullName>
    </recommendedName>
</protein>
<keyword evidence="1" id="KW-1015">Disulfide bond</keyword>
<dbReference type="PROSITE" id="PS50240">
    <property type="entry name" value="TRYPSIN_DOM"/>
    <property type="match status" value="1"/>
</dbReference>
<dbReference type="InterPro" id="IPR043504">
    <property type="entry name" value="Peptidase_S1_PA_chymotrypsin"/>
</dbReference>
<organism evidence="3 4">
    <name type="scientific">Megaselia scalaris</name>
    <name type="common">Humpbacked fly</name>
    <name type="synonym">Phora scalaris</name>
    <dbReference type="NCBI Taxonomy" id="36166"/>
    <lineage>
        <taxon>Eukaryota</taxon>
        <taxon>Metazoa</taxon>
        <taxon>Ecdysozoa</taxon>
        <taxon>Arthropoda</taxon>
        <taxon>Hexapoda</taxon>
        <taxon>Insecta</taxon>
        <taxon>Pterygota</taxon>
        <taxon>Neoptera</taxon>
        <taxon>Endopterygota</taxon>
        <taxon>Diptera</taxon>
        <taxon>Brachycera</taxon>
        <taxon>Muscomorpha</taxon>
        <taxon>Platypezoidea</taxon>
        <taxon>Phoridae</taxon>
        <taxon>Megaseliini</taxon>
        <taxon>Megaselia</taxon>
    </lineage>
</organism>
<proteinExistence type="predicted"/>
<dbReference type="InterPro" id="IPR001254">
    <property type="entry name" value="Trypsin_dom"/>
</dbReference>
<dbReference type="PRINTS" id="PR00722">
    <property type="entry name" value="CHYMOTRYPSIN"/>
</dbReference>
<dbReference type="Gene3D" id="2.40.10.10">
    <property type="entry name" value="Trypsin-like serine proteases"/>
    <property type="match status" value="1"/>
</dbReference>
<dbReference type="EMBL" id="CAQQ02126493">
    <property type="status" value="NOT_ANNOTATED_CDS"/>
    <property type="molecule type" value="Genomic_DNA"/>
</dbReference>
<dbReference type="PANTHER" id="PTHR24260:SF147">
    <property type="entry name" value="EG:BACR7A4.3 PROTEIN-RELATED"/>
    <property type="match status" value="1"/>
</dbReference>
<name>T1GB81_MEGSC</name>
<accession>T1GB81</accession>
<feature type="domain" description="Peptidase S1" evidence="2">
    <location>
        <begin position="32"/>
        <end position="238"/>
    </location>
</feature>
<evidence type="ECO:0000256" key="1">
    <source>
        <dbReference type="ARBA" id="ARBA00023157"/>
    </source>
</evidence>
<dbReference type="Proteomes" id="UP000015102">
    <property type="component" value="Unassembled WGS sequence"/>
</dbReference>
<reference evidence="4" key="1">
    <citation type="submission" date="2013-02" db="EMBL/GenBank/DDBJ databases">
        <authorList>
            <person name="Hughes D."/>
        </authorList>
    </citation>
    <scope>NUCLEOTIDE SEQUENCE</scope>
    <source>
        <strain>Durham</strain>
        <strain evidence="4">NC isolate 2 -- Noor lab</strain>
    </source>
</reference>
<dbReference type="Pfam" id="PF00089">
    <property type="entry name" value="Trypsin"/>
    <property type="match status" value="1"/>
</dbReference>
<reference evidence="3" key="2">
    <citation type="submission" date="2015-06" db="UniProtKB">
        <authorList>
            <consortium name="EnsemblMetazoa"/>
        </authorList>
    </citation>
    <scope>IDENTIFICATION</scope>
</reference>
<sequence length="241" mass="26624">MDEIKWNSNSGIVLKKLAPLSNYTSGSIEFKCGGTLIDLQFILTSAHCVDHINFVILGDRDISLKSSSNSRQYFNISKHIPHELYLPTMKYHDIALIKLSRPAMISENVRPALLPSIDGNKDRNDSIFIIAGWGAIGPYEGFEEKLRKVELKSYTNDYCKKVGSSGLPYGINETLLFCAGDENKDTCEGDSGGALVTNSSNLFTIFGIATSGQGCGLGVPGLYVNVFHYVNWIKETIRRNM</sequence>
<dbReference type="PANTHER" id="PTHR24260">
    <property type="match status" value="1"/>
</dbReference>
<dbReference type="CDD" id="cd00190">
    <property type="entry name" value="Tryp_SPc"/>
    <property type="match status" value="1"/>
</dbReference>
<dbReference type="FunFam" id="2.40.10.10:FF:000068">
    <property type="entry name" value="transmembrane protease serine 2"/>
    <property type="match status" value="1"/>
</dbReference>
<dbReference type="EnsemblMetazoa" id="MESCA000503-RA">
    <property type="protein sequence ID" value="MESCA000503-PA"/>
    <property type="gene ID" value="MESCA000503"/>
</dbReference>
<dbReference type="AlphaFoldDB" id="T1GB81"/>
<evidence type="ECO:0000313" key="3">
    <source>
        <dbReference type="EnsemblMetazoa" id="MESCA000503-PA"/>
    </source>
</evidence>
<dbReference type="PROSITE" id="PS00135">
    <property type="entry name" value="TRYPSIN_SER"/>
    <property type="match status" value="1"/>
</dbReference>
<dbReference type="InterPro" id="IPR009003">
    <property type="entry name" value="Peptidase_S1_PA"/>
</dbReference>
<dbReference type="InterPro" id="IPR051333">
    <property type="entry name" value="CLIP_Serine_Protease"/>
</dbReference>
<dbReference type="SMART" id="SM00020">
    <property type="entry name" value="Tryp_SPc"/>
    <property type="match status" value="1"/>
</dbReference>
<dbReference type="InterPro" id="IPR001314">
    <property type="entry name" value="Peptidase_S1A"/>
</dbReference>
<dbReference type="InterPro" id="IPR033116">
    <property type="entry name" value="TRYPSIN_SER"/>
</dbReference>
<dbReference type="STRING" id="36166.T1GB81"/>
<keyword evidence="4" id="KW-1185">Reference proteome</keyword>
<dbReference type="HOGENOM" id="CLU_006842_13_1_1"/>
<dbReference type="SUPFAM" id="SSF50494">
    <property type="entry name" value="Trypsin-like serine proteases"/>
    <property type="match status" value="1"/>
</dbReference>
<dbReference type="GO" id="GO:0006508">
    <property type="term" value="P:proteolysis"/>
    <property type="evidence" value="ECO:0007669"/>
    <property type="project" value="InterPro"/>
</dbReference>